<dbReference type="PROSITE" id="PS00478">
    <property type="entry name" value="LIM_DOMAIN_1"/>
    <property type="match status" value="3"/>
</dbReference>
<keyword evidence="2 4" id="KW-0862">Zinc</keyword>
<dbReference type="InterPro" id="IPR017351">
    <property type="entry name" value="PINCH-1-4-like"/>
</dbReference>
<evidence type="ECO:0000259" key="5">
    <source>
        <dbReference type="PROSITE" id="PS50023"/>
    </source>
</evidence>
<dbReference type="PANTHER" id="PTHR24210">
    <property type="entry name" value="LIM DOMAIN-CONTAINING PROTEIN"/>
    <property type="match status" value="1"/>
</dbReference>
<name>A0ABQ7S9L8_9ACAR</name>
<protein>
    <submittedName>
        <fullName evidence="6">LIM domain-containing protein unc-97</fullName>
    </submittedName>
</protein>
<gene>
    <name evidence="6" type="primary">unc-97</name>
    <name evidence="6" type="ORF">GZH46_01367</name>
</gene>
<evidence type="ECO:0000313" key="7">
    <source>
        <dbReference type="Proteomes" id="UP000825002"/>
    </source>
</evidence>
<dbReference type="SMART" id="SM00132">
    <property type="entry name" value="LIM"/>
    <property type="match status" value="5"/>
</dbReference>
<dbReference type="Pfam" id="PF00412">
    <property type="entry name" value="LIM"/>
    <property type="match status" value="5"/>
</dbReference>
<evidence type="ECO:0000256" key="4">
    <source>
        <dbReference type="PROSITE-ProRule" id="PRU00125"/>
    </source>
</evidence>
<keyword evidence="7" id="KW-1185">Reference proteome</keyword>
<evidence type="ECO:0000256" key="2">
    <source>
        <dbReference type="ARBA" id="ARBA00022833"/>
    </source>
</evidence>
<feature type="domain" description="LIM zinc-binding" evidence="5">
    <location>
        <begin position="187"/>
        <end position="246"/>
    </location>
</feature>
<feature type="domain" description="LIM zinc-binding" evidence="5">
    <location>
        <begin position="4"/>
        <end position="66"/>
    </location>
</feature>
<dbReference type="EMBL" id="JAIFTH010000235">
    <property type="protein sequence ID" value="KAG9510098.1"/>
    <property type="molecule type" value="Genomic_DNA"/>
</dbReference>
<organism evidence="6 7">
    <name type="scientific">Fragariocoptes setiger</name>
    <dbReference type="NCBI Taxonomy" id="1670756"/>
    <lineage>
        <taxon>Eukaryota</taxon>
        <taxon>Metazoa</taxon>
        <taxon>Ecdysozoa</taxon>
        <taxon>Arthropoda</taxon>
        <taxon>Chelicerata</taxon>
        <taxon>Arachnida</taxon>
        <taxon>Acari</taxon>
        <taxon>Acariformes</taxon>
        <taxon>Trombidiformes</taxon>
        <taxon>Prostigmata</taxon>
        <taxon>Eupodina</taxon>
        <taxon>Eriophyoidea</taxon>
        <taxon>Phytoptidae</taxon>
        <taxon>Fragariocoptes</taxon>
    </lineage>
</organism>
<comment type="caution">
    <text evidence="6">The sequence shown here is derived from an EMBL/GenBank/DDBJ whole genome shotgun (WGS) entry which is preliminary data.</text>
</comment>
<evidence type="ECO:0000256" key="1">
    <source>
        <dbReference type="ARBA" id="ARBA00022723"/>
    </source>
</evidence>
<dbReference type="SUPFAM" id="SSF57716">
    <property type="entry name" value="Glucocorticoid receptor-like (DNA-binding domain)"/>
    <property type="match status" value="4"/>
</dbReference>
<keyword evidence="1 4" id="KW-0479">Metal-binding</keyword>
<sequence>MDISKCAKCNDGFEPYENIAKTGPDELWHIDCFVCSRCFQPFKDNEYFEFEGRKYCHDDFKRLYAPCCSKCGTFIIGRVIRAMHRSWHPDCFECQICGQRLTDFGFISNAGRALCYGCDANEYLTPSLKCHKCRQSFDDESPLRYQGECYHPYHFNCFSCGSELSYDSREVNGKLLCIRCHDKSGLPICGACHKPIEERVVTALGKQWHVEHFACAQCERPFLGKRHYEKRGLAYCEQDYKELFGSHCHVCDAIIEGDVVSALGKTWCVDHFSCSFCNTAMNHTSKFYDVESRPCCKKCFDMLPSKSKKQIYKEIRAKKKAMANK</sequence>
<dbReference type="Proteomes" id="UP000825002">
    <property type="component" value="Unassembled WGS sequence"/>
</dbReference>
<dbReference type="CDD" id="cd09334">
    <property type="entry name" value="LIM4_PINCH"/>
    <property type="match status" value="1"/>
</dbReference>
<dbReference type="Gene3D" id="2.10.110.10">
    <property type="entry name" value="Cysteine Rich Protein"/>
    <property type="match status" value="5"/>
</dbReference>
<dbReference type="PROSITE" id="PS50023">
    <property type="entry name" value="LIM_DOMAIN_2"/>
    <property type="match status" value="3"/>
</dbReference>
<proteinExistence type="predicted"/>
<evidence type="ECO:0000313" key="6">
    <source>
        <dbReference type="EMBL" id="KAG9510098.1"/>
    </source>
</evidence>
<accession>A0ABQ7S9L8</accession>
<evidence type="ECO:0000256" key="3">
    <source>
        <dbReference type="ARBA" id="ARBA00023038"/>
    </source>
</evidence>
<reference evidence="6 7" key="1">
    <citation type="submission" date="2020-10" db="EMBL/GenBank/DDBJ databases">
        <authorList>
            <person name="Klimov P.B."/>
            <person name="Dyachkov S.M."/>
            <person name="Chetverikov P.E."/>
        </authorList>
    </citation>
    <scope>NUCLEOTIDE SEQUENCE [LARGE SCALE GENOMIC DNA]</scope>
    <source>
        <strain evidence="6">BMOC 18-1129-001#AD2665</strain>
        <tissue evidence="6">Entire mites</tissue>
    </source>
</reference>
<dbReference type="InterPro" id="IPR001781">
    <property type="entry name" value="Znf_LIM"/>
</dbReference>
<keyword evidence="3 4" id="KW-0440">LIM domain</keyword>
<feature type="domain" description="LIM zinc-binding" evidence="5">
    <location>
        <begin position="68"/>
        <end position="125"/>
    </location>
</feature>
<dbReference type="PANTHER" id="PTHR24210:SF0">
    <property type="entry name" value="LIM DOMAIN-CONTAINING PROTEIN"/>
    <property type="match status" value="1"/>
</dbReference>